<evidence type="ECO:0000313" key="2">
    <source>
        <dbReference type="EMBL" id="OEJ32710.1"/>
    </source>
</evidence>
<dbReference type="STRING" id="36818.BGK67_16465"/>
<comment type="caution">
    <text evidence="2">The sequence shown here is derived from an EMBL/GenBank/DDBJ whole genome shotgun (WGS) entry which is preliminary data.</text>
</comment>
<keyword evidence="3" id="KW-1185">Reference proteome</keyword>
<dbReference type="RefSeq" id="WP_069920977.1">
    <property type="nucleotide sequence ID" value="NZ_MEHK01000001.1"/>
</dbReference>
<dbReference type="OrthoDB" id="4224733at2"/>
<feature type="region of interest" description="Disordered" evidence="1">
    <location>
        <begin position="96"/>
        <end position="139"/>
    </location>
</feature>
<proteinExistence type="predicted"/>
<sequence length="228" mass="23280">MPRAKSVVAALTVVVLATGIGVLQRTEGADPAAATSDDALPSRALGLSDHRRLARQGDWSGERAPGPGVPAAGPLRPVTGPLAAARPLRLRVPGLGIDVPVSRSPGTPDGAEEAGRTDEQGGRDGQGGRAGQGRGERPDEVFWQVGGPAPGSAGTAVIGAPGLDLAGLRRGRTVEVARDDGRTAVFTVTRISPGASDGREDRAGRPQLRLLGGETAVLARLTGERRNR</sequence>
<dbReference type="CDD" id="cd05829">
    <property type="entry name" value="Sortase_F"/>
    <property type="match status" value="1"/>
</dbReference>
<reference evidence="2 3" key="1">
    <citation type="submission" date="2016-08" db="EMBL/GenBank/DDBJ databases">
        <title>The complete genome of Streptomyces subrutilus 10-1-1.</title>
        <authorList>
            <person name="Chen X."/>
        </authorList>
    </citation>
    <scope>NUCLEOTIDE SEQUENCE [LARGE SCALE GENOMIC DNA]</scope>
    <source>
        <strain evidence="2 3">10-1-1</strain>
    </source>
</reference>
<feature type="compositionally biased region" description="Gly residues" evidence="1">
    <location>
        <begin position="123"/>
        <end position="133"/>
    </location>
</feature>
<evidence type="ECO:0000313" key="3">
    <source>
        <dbReference type="Proteomes" id="UP000095705"/>
    </source>
</evidence>
<accession>A0A1E5PT80</accession>
<organism evidence="2 3">
    <name type="scientific">Streptomyces subrutilus</name>
    <dbReference type="NCBI Taxonomy" id="36818"/>
    <lineage>
        <taxon>Bacteria</taxon>
        <taxon>Bacillati</taxon>
        <taxon>Actinomycetota</taxon>
        <taxon>Actinomycetes</taxon>
        <taxon>Kitasatosporales</taxon>
        <taxon>Streptomycetaceae</taxon>
        <taxon>Streptomyces</taxon>
    </lineage>
</organism>
<dbReference type="InterPro" id="IPR042001">
    <property type="entry name" value="Sortase_F"/>
</dbReference>
<name>A0A1E5PT80_9ACTN</name>
<evidence type="ECO:0008006" key="4">
    <source>
        <dbReference type="Google" id="ProtNLM"/>
    </source>
</evidence>
<dbReference type="Proteomes" id="UP000095705">
    <property type="component" value="Unassembled WGS sequence"/>
</dbReference>
<feature type="compositionally biased region" description="Basic and acidic residues" evidence="1">
    <location>
        <begin position="113"/>
        <end position="122"/>
    </location>
</feature>
<gene>
    <name evidence="2" type="ORF">BGK67_16465</name>
</gene>
<protein>
    <recommendedName>
        <fullName evidence="4">Class F sortase</fullName>
    </recommendedName>
</protein>
<feature type="region of interest" description="Disordered" evidence="1">
    <location>
        <begin position="27"/>
        <end position="80"/>
    </location>
</feature>
<dbReference type="AlphaFoldDB" id="A0A1E5PT80"/>
<evidence type="ECO:0000256" key="1">
    <source>
        <dbReference type="SAM" id="MobiDB-lite"/>
    </source>
</evidence>
<feature type="compositionally biased region" description="Low complexity" evidence="1">
    <location>
        <begin position="63"/>
        <end position="78"/>
    </location>
</feature>
<dbReference type="EMBL" id="MEHK01000001">
    <property type="protein sequence ID" value="OEJ32710.1"/>
    <property type="molecule type" value="Genomic_DNA"/>
</dbReference>